<evidence type="ECO:0000313" key="3">
    <source>
        <dbReference type="Proteomes" id="UP001180020"/>
    </source>
</evidence>
<name>A0AAV9C4D8_ACOCL</name>
<sequence>MKRVEDNREVNCVRMSSWAMALVETGSMTDNMSTNEEVFCIAKILIALCGTLLGYWLSSLEAQGEPHWVSGDYNKVSYTTFIGPVEIFPARLRSTFHGISVVLGKAGVTIGVFGSPYAAQPNMHK</sequence>
<reference evidence="2" key="1">
    <citation type="journal article" date="2023" name="Nat. Commun.">
        <title>Diploid and tetraploid genomes of Acorus and the evolution of monocots.</title>
        <authorList>
            <person name="Ma L."/>
            <person name="Liu K.W."/>
            <person name="Li Z."/>
            <person name="Hsiao Y.Y."/>
            <person name="Qi Y."/>
            <person name="Fu T."/>
            <person name="Tang G.D."/>
            <person name="Zhang D."/>
            <person name="Sun W.H."/>
            <person name="Liu D.K."/>
            <person name="Li Y."/>
            <person name="Chen G.Z."/>
            <person name="Liu X.D."/>
            <person name="Liao X.Y."/>
            <person name="Jiang Y.T."/>
            <person name="Yu X."/>
            <person name="Hao Y."/>
            <person name="Huang J."/>
            <person name="Zhao X.W."/>
            <person name="Ke S."/>
            <person name="Chen Y.Y."/>
            <person name="Wu W.L."/>
            <person name="Hsu J.L."/>
            <person name="Lin Y.F."/>
            <person name="Huang M.D."/>
            <person name="Li C.Y."/>
            <person name="Huang L."/>
            <person name="Wang Z.W."/>
            <person name="Zhao X."/>
            <person name="Zhong W.Y."/>
            <person name="Peng D.H."/>
            <person name="Ahmad S."/>
            <person name="Lan S."/>
            <person name="Zhang J.S."/>
            <person name="Tsai W.C."/>
            <person name="Van de Peer Y."/>
            <person name="Liu Z.J."/>
        </authorList>
    </citation>
    <scope>NUCLEOTIDE SEQUENCE</scope>
    <source>
        <strain evidence="2">CP</strain>
    </source>
</reference>
<keyword evidence="1" id="KW-0812">Transmembrane</keyword>
<gene>
    <name evidence="2" type="primary">PHT1-3</name>
    <name evidence="2" type="ORF">QJS10_CPB21g00141</name>
</gene>
<keyword evidence="3" id="KW-1185">Reference proteome</keyword>
<keyword evidence="1" id="KW-1133">Transmembrane helix</keyword>
<proteinExistence type="predicted"/>
<evidence type="ECO:0000256" key="1">
    <source>
        <dbReference type="SAM" id="Phobius"/>
    </source>
</evidence>
<protein>
    <submittedName>
        <fullName evidence="2">Inorganic phosphate transporter 1-3</fullName>
    </submittedName>
</protein>
<keyword evidence="1" id="KW-0472">Membrane</keyword>
<dbReference type="EMBL" id="JAUJYO010000021">
    <property type="protein sequence ID" value="KAK1283587.1"/>
    <property type="molecule type" value="Genomic_DNA"/>
</dbReference>
<dbReference type="AlphaFoldDB" id="A0AAV9C4D8"/>
<dbReference type="Proteomes" id="UP001180020">
    <property type="component" value="Unassembled WGS sequence"/>
</dbReference>
<dbReference type="Gene3D" id="1.20.1250.20">
    <property type="entry name" value="MFS general substrate transporter like domains"/>
    <property type="match status" value="1"/>
</dbReference>
<comment type="caution">
    <text evidence="2">The sequence shown here is derived from an EMBL/GenBank/DDBJ whole genome shotgun (WGS) entry which is preliminary data.</text>
</comment>
<feature type="transmembrane region" description="Helical" evidence="1">
    <location>
        <begin position="38"/>
        <end position="57"/>
    </location>
</feature>
<dbReference type="InterPro" id="IPR036259">
    <property type="entry name" value="MFS_trans_sf"/>
</dbReference>
<reference evidence="2" key="2">
    <citation type="submission" date="2023-06" db="EMBL/GenBank/DDBJ databases">
        <authorList>
            <person name="Ma L."/>
            <person name="Liu K.-W."/>
            <person name="Li Z."/>
            <person name="Hsiao Y.-Y."/>
            <person name="Qi Y."/>
            <person name="Fu T."/>
            <person name="Tang G."/>
            <person name="Zhang D."/>
            <person name="Sun W.-H."/>
            <person name="Liu D.-K."/>
            <person name="Li Y."/>
            <person name="Chen G.-Z."/>
            <person name="Liu X.-D."/>
            <person name="Liao X.-Y."/>
            <person name="Jiang Y.-T."/>
            <person name="Yu X."/>
            <person name="Hao Y."/>
            <person name="Huang J."/>
            <person name="Zhao X.-W."/>
            <person name="Ke S."/>
            <person name="Chen Y.-Y."/>
            <person name="Wu W.-L."/>
            <person name="Hsu J.-L."/>
            <person name="Lin Y.-F."/>
            <person name="Huang M.-D."/>
            <person name="Li C.-Y."/>
            <person name="Huang L."/>
            <person name="Wang Z.-W."/>
            <person name="Zhao X."/>
            <person name="Zhong W.-Y."/>
            <person name="Peng D.-H."/>
            <person name="Ahmad S."/>
            <person name="Lan S."/>
            <person name="Zhang J.-S."/>
            <person name="Tsai W.-C."/>
            <person name="Van De Peer Y."/>
            <person name="Liu Z.-J."/>
        </authorList>
    </citation>
    <scope>NUCLEOTIDE SEQUENCE</scope>
    <source>
        <strain evidence="2">CP</strain>
        <tissue evidence="2">Leaves</tissue>
    </source>
</reference>
<evidence type="ECO:0000313" key="2">
    <source>
        <dbReference type="EMBL" id="KAK1283587.1"/>
    </source>
</evidence>
<organism evidence="2 3">
    <name type="scientific">Acorus calamus</name>
    <name type="common">Sweet flag</name>
    <dbReference type="NCBI Taxonomy" id="4465"/>
    <lineage>
        <taxon>Eukaryota</taxon>
        <taxon>Viridiplantae</taxon>
        <taxon>Streptophyta</taxon>
        <taxon>Embryophyta</taxon>
        <taxon>Tracheophyta</taxon>
        <taxon>Spermatophyta</taxon>
        <taxon>Magnoliopsida</taxon>
        <taxon>Liliopsida</taxon>
        <taxon>Acoraceae</taxon>
        <taxon>Acorus</taxon>
    </lineage>
</organism>
<accession>A0AAV9C4D8</accession>